<comment type="similarity">
    <text evidence="2">Belongs to the amino acid-polyamine-organocation (APC) superfamily. Spore germination protein (SGP) (TC 2.A.3.9) family.</text>
</comment>
<accession>A0ABU6KEF5</accession>
<proteinExistence type="inferred from homology"/>
<sequence>MVEKGKISALQMAFLLYPTITATAILLVPAITGKYAKQDLWLSPIWASFAGVLVVFLVIQLNKRFPEQTIIQYGEKITGKFFGKLLGAALIFFLFHSNGMIIREYGEFIVGSFLPDTPMVVIIGSILFVCALAVRGGVEVLARSAEIIIPVVALVFISTLLLLLAETDVTNILSVFEKGITPSLMGAVVPSGWFMQFFMLSFFLPFLKDRKKGMKVSMFTLAAVMFTLVITNLVTVMVLGKLTETFTYPVMEAVRQINLADFIQNFESIVMALWVATTFIKITVFYYAIVLGTAQLLKLSDYRPIVFPIGFLLGGMSIWSATSLQELSYILSHIFPFYGPIFYVLIPVLLFLLAVFRKKTSNKSA</sequence>
<evidence type="ECO:0000256" key="1">
    <source>
        <dbReference type="ARBA" id="ARBA00004141"/>
    </source>
</evidence>
<feature type="transmembrane region" description="Helical" evidence="8">
    <location>
        <begin position="184"/>
        <end position="207"/>
    </location>
</feature>
<feature type="transmembrane region" description="Helical" evidence="8">
    <location>
        <begin position="269"/>
        <end position="290"/>
    </location>
</feature>
<dbReference type="EMBL" id="JARZFX010000003">
    <property type="protein sequence ID" value="MEC5423565.1"/>
    <property type="molecule type" value="Genomic_DNA"/>
</dbReference>
<dbReference type="NCBIfam" id="TIGR00912">
    <property type="entry name" value="2A0309"/>
    <property type="match status" value="1"/>
</dbReference>
<keyword evidence="3" id="KW-0813">Transport</keyword>
<dbReference type="RefSeq" id="WP_327607135.1">
    <property type="nucleotide sequence ID" value="NZ_JARZFX010000003.1"/>
</dbReference>
<feature type="transmembrane region" description="Helical" evidence="8">
    <location>
        <begin position="119"/>
        <end position="138"/>
    </location>
</feature>
<evidence type="ECO:0000256" key="8">
    <source>
        <dbReference type="SAM" id="Phobius"/>
    </source>
</evidence>
<dbReference type="PANTHER" id="PTHR34975">
    <property type="entry name" value="SPORE GERMINATION PROTEIN A2"/>
    <property type="match status" value="1"/>
</dbReference>
<comment type="subcellular location">
    <subcellularLocation>
        <location evidence="1">Membrane</location>
        <topology evidence="1">Multi-pass membrane protein</topology>
    </subcellularLocation>
</comment>
<keyword evidence="6 8" id="KW-1133">Transmembrane helix</keyword>
<feature type="transmembrane region" description="Helical" evidence="8">
    <location>
        <begin position="334"/>
        <end position="356"/>
    </location>
</feature>
<feature type="transmembrane region" description="Helical" evidence="8">
    <location>
        <begin position="219"/>
        <end position="239"/>
    </location>
</feature>
<evidence type="ECO:0000256" key="6">
    <source>
        <dbReference type="ARBA" id="ARBA00022989"/>
    </source>
</evidence>
<evidence type="ECO:0000313" key="10">
    <source>
        <dbReference type="Proteomes" id="UP001335737"/>
    </source>
</evidence>
<dbReference type="PANTHER" id="PTHR34975:SF2">
    <property type="entry name" value="SPORE GERMINATION PROTEIN A2"/>
    <property type="match status" value="1"/>
</dbReference>
<protein>
    <submittedName>
        <fullName evidence="9">Endospore germination permease</fullName>
    </submittedName>
</protein>
<evidence type="ECO:0000256" key="4">
    <source>
        <dbReference type="ARBA" id="ARBA00022544"/>
    </source>
</evidence>
<evidence type="ECO:0000256" key="3">
    <source>
        <dbReference type="ARBA" id="ARBA00022448"/>
    </source>
</evidence>
<evidence type="ECO:0000256" key="2">
    <source>
        <dbReference type="ARBA" id="ARBA00007998"/>
    </source>
</evidence>
<feature type="transmembrane region" description="Helical" evidence="8">
    <location>
        <begin position="12"/>
        <end position="31"/>
    </location>
</feature>
<feature type="transmembrane region" description="Helical" evidence="8">
    <location>
        <begin position="81"/>
        <end position="99"/>
    </location>
</feature>
<gene>
    <name evidence="9" type="ORF">QGM71_08680</name>
</gene>
<organism evidence="9 10">
    <name type="scientific">Virgibacillus tibetensis</name>
    <dbReference type="NCBI Taxonomy" id="3042313"/>
    <lineage>
        <taxon>Bacteria</taxon>
        <taxon>Bacillati</taxon>
        <taxon>Bacillota</taxon>
        <taxon>Bacilli</taxon>
        <taxon>Bacillales</taxon>
        <taxon>Bacillaceae</taxon>
        <taxon>Virgibacillus</taxon>
    </lineage>
</organism>
<feature type="transmembrane region" description="Helical" evidence="8">
    <location>
        <begin position="43"/>
        <end position="61"/>
    </location>
</feature>
<feature type="transmembrane region" description="Helical" evidence="8">
    <location>
        <begin position="302"/>
        <end position="322"/>
    </location>
</feature>
<reference evidence="9 10" key="1">
    <citation type="journal article" date="2024" name="Int. J. Syst. Evol. Microbiol.">
        <title>Virgibacillus tibetensis sp. nov., isolated from salt lake on the Tibetan Plateau of China.</title>
        <authorList>
            <person name="Phurbu D."/>
            <person name="Liu Z.-X."/>
            <person name="Wang R."/>
            <person name="Zheng Y.-Y."/>
            <person name="Liu H.-C."/>
            <person name="Zhou Y.-G."/>
            <person name="Yu Y.-J."/>
            <person name="Li A.-H."/>
        </authorList>
    </citation>
    <scope>NUCLEOTIDE SEQUENCE [LARGE SCALE GENOMIC DNA]</scope>
    <source>
        <strain evidence="9 10">C22-A2</strain>
    </source>
</reference>
<comment type="caution">
    <text evidence="9">The sequence shown here is derived from an EMBL/GenBank/DDBJ whole genome shotgun (WGS) entry which is preliminary data.</text>
</comment>
<keyword evidence="4" id="KW-0309">Germination</keyword>
<dbReference type="Pfam" id="PF03845">
    <property type="entry name" value="Spore_permease"/>
    <property type="match status" value="1"/>
</dbReference>
<dbReference type="InterPro" id="IPR004761">
    <property type="entry name" value="Spore_GerAB"/>
</dbReference>
<evidence type="ECO:0000313" key="9">
    <source>
        <dbReference type="EMBL" id="MEC5423565.1"/>
    </source>
</evidence>
<evidence type="ECO:0000256" key="5">
    <source>
        <dbReference type="ARBA" id="ARBA00022692"/>
    </source>
</evidence>
<dbReference type="Proteomes" id="UP001335737">
    <property type="component" value="Unassembled WGS sequence"/>
</dbReference>
<evidence type="ECO:0000256" key="7">
    <source>
        <dbReference type="ARBA" id="ARBA00023136"/>
    </source>
</evidence>
<keyword evidence="5 8" id="KW-0812">Transmembrane</keyword>
<keyword evidence="7 8" id="KW-0472">Membrane</keyword>
<feature type="transmembrane region" description="Helical" evidence="8">
    <location>
        <begin position="145"/>
        <end position="164"/>
    </location>
</feature>
<keyword evidence="10" id="KW-1185">Reference proteome</keyword>
<name>A0ABU6KEF5_9BACI</name>